<dbReference type="GO" id="GO:0004640">
    <property type="term" value="F:phosphoribosylanthranilate isomerase activity"/>
    <property type="evidence" value="ECO:0007669"/>
    <property type="project" value="UniProtKB-UniRule"/>
</dbReference>
<keyword evidence="7 9" id="KW-0057">Aromatic amino acid biosynthesis</keyword>
<dbReference type="HAMAP" id="MF_00135">
    <property type="entry name" value="PRAI"/>
    <property type="match status" value="1"/>
</dbReference>
<dbReference type="Proteomes" id="UP000183788">
    <property type="component" value="Unassembled WGS sequence"/>
</dbReference>
<keyword evidence="5 9" id="KW-0028">Amino-acid biosynthesis</keyword>
<dbReference type="InterPro" id="IPR044643">
    <property type="entry name" value="TrpF_fam"/>
</dbReference>
<proteinExistence type="inferred from homology"/>
<dbReference type="InterPro" id="IPR013785">
    <property type="entry name" value="Aldolase_TIM"/>
</dbReference>
<dbReference type="PANTHER" id="PTHR42894:SF1">
    <property type="entry name" value="N-(5'-PHOSPHORIBOSYL)ANTHRANILATE ISOMERASE"/>
    <property type="match status" value="1"/>
</dbReference>
<evidence type="ECO:0000256" key="3">
    <source>
        <dbReference type="ARBA" id="ARBA00012572"/>
    </source>
</evidence>
<reference evidence="11 13" key="1">
    <citation type="submission" date="2016-11" db="EMBL/GenBank/DDBJ databases">
        <authorList>
            <person name="Jaros S."/>
            <person name="Januszkiewicz K."/>
            <person name="Wedrychowicz H."/>
        </authorList>
    </citation>
    <scope>NUCLEOTIDE SEQUENCE [LARGE SCALE GENOMIC DNA]</scope>
    <source>
        <strain evidence="11 13">DSM 784</strain>
    </source>
</reference>
<dbReference type="SUPFAM" id="SSF51366">
    <property type="entry name" value="Ribulose-phoshate binding barrel"/>
    <property type="match status" value="1"/>
</dbReference>
<gene>
    <name evidence="9" type="primary">trpF</name>
    <name evidence="11" type="ORF">SAMN05661012_02338</name>
    <name evidence="12" type="ORF">SR876_15435</name>
</gene>
<dbReference type="AlphaFoldDB" id="A0A1K1PX33"/>
<dbReference type="RefSeq" id="WP_083571495.1">
    <property type="nucleotide sequence ID" value="NZ_CBHWAX010000004.1"/>
</dbReference>
<feature type="domain" description="N-(5'phosphoribosyl) anthranilate isomerase (PRAI)" evidence="10">
    <location>
        <begin position="5"/>
        <end position="201"/>
    </location>
</feature>
<dbReference type="EMBL" id="CP140154">
    <property type="protein sequence ID" value="WQG92912.1"/>
    <property type="molecule type" value="Genomic_DNA"/>
</dbReference>
<evidence type="ECO:0000259" key="10">
    <source>
        <dbReference type="Pfam" id="PF00697"/>
    </source>
</evidence>
<evidence type="ECO:0000256" key="9">
    <source>
        <dbReference type="HAMAP-Rule" id="MF_00135"/>
    </source>
</evidence>
<keyword evidence="6 9" id="KW-0822">Tryptophan biosynthesis</keyword>
<dbReference type="Proteomes" id="UP001326715">
    <property type="component" value="Chromosome"/>
</dbReference>
<dbReference type="UniPathway" id="UPA00035">
    <property type="reaction ID" value="UER00042"/>
</dbReference>
<dbReference type="InterPro" id="IPR001240">
    <property type="entry name" value="PRAI_dom"/>
</dbReference>
<keyword evidence="14" id="KW-1185">Reference proteome</keyword>
<dbReference type="Gene3D" id="3.20.20.70">
    <property type="entry name" value="Aldolase class I"/>
    <property type="match status" value="1"/>
</dbReference>
<dbReference type="PANTHER" id="PTHR42894">
    <property type="entry name" value="N-(5'-PHOSPHORIBOSYL)ANTHRANILATE ISOMERASE"/>
    <property type="match status" value="1"/>
</dbReference>
<evidence type="ECO:0000313" key="13">
    <source>
        <dbReference type="Proteomes" id="UP000183788"/>
    </source>
</evidence>
<accession>A0A1K1PX33</accession>
<dbReference type="STRING" id="1004.SAMN05661012_02338"/>
<dbReference type="CDD" id="cd00405">
    <property type="entry name" value="PRAI"/>
    <property type="match status" value="1"/>
</dbReference>
<dbReference type="Pfam" id="PF00697">
    <property type="entry name" value="PRAI"/>
    <property type="match status" value="1"/>
</dbReference>
<protein>
    <recommendedName>
        <fullName evidence="4 9">N-(5'-phosphoribosyl)anthranilate isomerase</fullName>
        <shortName evidence="9">PRAI</shortName>
        <ecNumber evidence="3 9">5.3.1.24</ecNumber>
    </recommendedName>
</protein>
<dbReference type="EC" id="5.3.1.24" evidence="3 9"/>
<evidence type="ECO:0000313" key="12">
    <source>
        <dbReference type="EMBL" id="WQG92912.1"/>
    </source>
</evidence>
<sequence>MMQLKVCGITRKEDLEKLVELGVHYAGFIFYEKSPRFVGNKLDARTVREAKGILKVGVFVNAPLEQVKQLISSYGLHLVQLHGDEDPAYCAALQSLVPVIRAFRIGEDVNWATLEAFVPVTNYFLFDTAAGKAYGGTGRLFNWELLDTYPYDHPFFLSGGIGPEQLEDLLAFEHPALFAADVNSKFETAPGIKDMEKVQQFSTKIL</sequence>
<evidence type="ECO:0000256" key="4">
    <source>
        <dbReference type="ARBA" id="ARBA00022272"/>
    </source>
</evidence>
<comment type="pathway">
    <text evidence="2 9">Amino-acid biosynthesis; L-tryptophan biosynthesis; L-tryptophan from chorismate: step 3/5.</text>
</comment>
<dbReference type="OrthoDB" id="9786954at2"/>
<comment type="similarity">
    <text evidence="9">Belongs to the TrpF family.</text>
</comment>
<keyword evidence="8 9" id="KW-0413">Isomerase</keyword>
<reference evidence="12 14" key="2">
    <citation type="submission" date="2023-11" db="EMBL/GenBank/DDBJ databases">
        <title>MicrobeMod: A computational toolkit for identifying prokaryotic methylation and restriction-modification with nanopore sequencing.</title>
        <authorList>
            <person name="Crits-Christoph A."/>
            <person name="Kang S.C."/>
            <person name="Lee H."/>
            <person name="Ostrov N."/>
        </authorList>
    </citation>
    <scope>NUCLEOTIDE SEQUENCE [LARGE SCALE GENOMIC DNA]</scope>
    <source>
        <strain evidence="12 14">ATCC 23090</strain>
    </source>
</reference>
<evidence type="ECO:0000256" key="7">
    <source>
        <dbReference type="ARBA" id="ARBA00023141"/>
    </source>
</evidence>
<organism evidence="11 13">
    <name type="scientific">Chitinophaga sancti</name>
    <dbReference type="NCBI Taxonomy" id="1004"/>
    <lineage>
        <taxon>Bacteria</taxon>
        <taxon>Pseudomonadati</taxon>
        <taxon>Bacteroidota</taxon>
        <taxon>Chitinophagia</taxon>
        <taxon>Chitinophagales</taxon>
        <taxon>Chitinophagaceae</taxon>
        <taxon>Chitinophaga</taxon>
    </lineage>
</organism>
<evidence type="ECO:0000256" key="6">
    <source>
        <dbReference type="ARBA" id="ARBA00022822"/>
    </source>
</evidence>
<evidence type="ECO:0000313" key="11">
    <source>
        <dbReference type="EMBL" id="SFW52192.1"/>
    </source>
</evidence>
<comment type="catalytic activity">
    <reaction evidence="1 9">
        <text>N-(5-phospho-beta-D-ribosyl)anthranilate = 1-(2-carboxyphenylamino)-1-deoxy-D-ribulose 5-phosphate</text>
        <dbReference type="Rhea" id="RHEA:21540"/>
        <dbReference type="ChEBI" id="CHEBI:18277"/>
        <dbReference type="ChEBI" id="CHEBI:58613"/>
        <dbReference type="EC" id="5.3.1.24"/>
    </reaction>
</comment>
<evidence type="ECO:0000256" key="2">
    <source>
        <dbReference type="ARBA" id="ARBA00004664"/>
    </source>
</evidence>
<dbReference type="InterPro" id="IPR011060">
    <property type="entry name" value="RibuloseP-bd_barrel"/>
</dbReference>
<evidence type="ECO:0000313" key="14">
    <source>
        <dbReference type="Proteomes" id="UP001326715"/>
    </source>
</evidence>
<dbReference type="EMBL" id="FPIZ01000006">
    <property type="protein sequence ID" value="SFW52192.1"/>
    <property type="molecule type" value="Genomic_DNA"/>
</dbReference>
<evidence type="ECO:0000256" key="5">
    <source>
        <dbReference type="ARBA" id="ARBA00022605"/>
    </source>
</evidence>
<name>A0A1K1PX33_9BACT</name>
<dbReference type="GO" id="GO:0000162">
    <property type="term" value="P:L-tryptophan biosynthetic process"/>
    <property type="evidence" value="ECO:0007669"/>
    <property type="project" value="UniProtKB-UniRule"/>
</dbReference>
<evidence type="ECO:0000256" key="8">
    <source>
        <dbReference type="ARBA" id="ARBA00023235"/>
    </source>
</evidence>
<evidence type="ECO:0000256" key="1">
    <source>
        <dbReference type="ARBA" id="ARBA00001164"/>
    </source>
</evidence>